<evidence type="ECO:0000313" key="1">
    <source>
        <dbReference type="EMBL" id="MEJ8638562.1"/>
    </source>
</evidence>
<reference evidence="1" key="1">
    <citation type="submission" date="2024-03" db="EMBL/GenBank/DDBJ databases">
        <title>Novel Streptomyces species of biotechnological and ecological value are a feature of Machair soil.</title>
        <authorList>
            <person name="Prole J.R."/>
            <person name="Goodfellow M."/>
            <person name="Allenby N."/>
            <person name="Ward A.C."/>
        </authorList>
    </citation>
    <scope>NUCLEOTIDE SEQUENCE</scope>
    <source>
        <strain evidence="1">MS2.AVA.5</strain>
    </source>
</reference>
<keyword evidence="2" id="KW-1185">Reference proteome</keyword>
<dbReference type="Proteomes" id="UP001377168">
    <property type="component" value="Unassembled WGS sequence"/>
</dbReference>
<dbReference type="EMBL" id="JBBKAJ010000022">
    <property type="protein sequence ID" value="MEJ8638562.1"/>
    <property type="molecule type" value="Genomic_DNA"/>
</dbReference>
<sequence>MRNPIGKAALVAVGATAAVALATAPALAAPTTWTVGPSSPETFSALSTNTVLDLNGIPLTCPAATAGGNLFSATGNPAHVGDIASAAFGSEADPCTSPVGPVEPVADTSPAWQLQATDYDAATGTTTGYLTGINASLTVLTCTFDVTGEVNATYTNSTGVLTVSNADRLLTVVNASAGCAGIAQDGDHPTFNGDYTVVTPAGGTAHPTLVGTE</sequence>
<protein>
    <submittedName>
        <fullName evidence="1">Uncharacterized protein</fullName>
    </submittedName>
</protein>
<organism evidence="1 2">
    <name type="scientific">Streptomyces achmelvichensis</name>
    <dbReference type="NCBI Taxonomy" id="3134111"/>
    <lineage>
        <taxon>Bacteria</taxon>
        <taxon>Bacillati</taxon>
        <taxon>Actinomycetota</taxon>
        <taxon>Actinomycetes</taxon>
        <taxon>Kitasatosporales</taxon>
        <taxon>Streptomycetaceae</taxon>
        <taxon>Streptomyces</taxon>
    </lineage>
</organism>
<gene>
    <name evidence="1" type="ORF">WKI67_34920</name>
</gene>
<accession>A0ACC6Q5X1</accession>
<name>A0ACC6Q5X1_9ACTN</name>
<evidence type="ECO:0000313" key="2">
    <source>
        <dbReference type="Proteomes" id="UP001377168"/>
    </source>
</evidence>
<proteinExistence type="predicted"/>
<comment type="caution">
    <text evidence="1">The sequence shown here is derived from an EMBL/GenBank/DDBJ whole genome shotgun (WGS) entry which is preliminary data.</text>
</comment>